<protein>
    <submittedName>
        <fullName evidence="2">SGL domain-containing protein</fullName>
    </submittedName>
</protein>
<accession>A0A0N5BG28</accession>
<sequence length="74" mass="8108">MFVVPVSSNGPLECTWTHKDGKSGYSCPNGLFTDNEGDLWGAVAQGGYSMLKKNEPDDVMLYNWPIDIANVIRG</sequence>
<evidence type="ECO:0000313" key="2">
    <source>
        <dbReference type="WBParaSite" id="SPAL_0000493600.1"/>
    </source>
</evidence>
<proteinExistence type="predicted"/>
<keyword evidence="1" id="KW-1185">Reference proteome</keyword>
<name>A0A0N5BG28_STREA</name>
<reference evidence="2" key="1">
    <citation type="submission" date="2017-02" db="UniProtKB">
        <authorList>
            <consortium name="WormBaseParasite"/>
        </authorList>
    </citation>
    <scope>IDENTIFICATION</scope>
</reference>
<evidence type="ECO:0000313" key="1">
    <source>
        <dbReference type="Proteomes" id="UP000046392"/>
    </source>
</evidence>
<dbReference type="WBParaSite" id="SPAL_0000493600.1">
    <property type="protein sequence ID" value="SPAL_0000493600.1"/>
    <property type="gene ID" value="SPAL_0000493600"/>
</dbReference>
<dbReference type="AlphaFoldDB" id="A0A0N5BG28"/>
<dbReference type="Proteomes" id="UP000046392">
    <property type="component" value="Unplaced"/>
</dbReference>
<organism evidence="1 2">
    <name type="scientific">Strongyloides papillosus</name>
    <name type="common">Intestinal threadworm</name>
    <dbReference type="NCBI Taxonomy" id="174720"/>
    <lineage>
        <taxon>Eukaryota</taxon>
        <taxon>Metazoa</taxon>
        <taxon>Ecdysozoa</taxon>
        <taxon>Nematoda</taxon>
        <taxon>Chromadorea</taxon>
        <taxon>Rhabditida</taxon>
        <taxon>Tylenchina</taxon>
        <taxon>Panagrolaimomorpha</taxon>
        <taxon>Strongyloidoidea</taxon>
        <taxon>Strongyloididae</taxon>
        <taxon>Strongyloides</taxon>
    </lineage>
</organism>